<feature type="compositionally biased region" description="Basic and acidic residues" evidence="5">
    <location>
        <begin position="287"/>
        <end position="318"/>
    </location>
</feature>
<feature type="region of interest" description="Disordered" evidence="5">
    <location>
        <begin position="1376"/>
        <end position="1409"/>
    </location>
</feature>
<dbReference type="Gene3D" id="1.20.1250.20">
    <property type="entry name" value="MFS general substrate transporter like domains"/>
    <property type="match status" value="1"/>
</dbReference>
<proteinExistence type="predicted"/>
<comment type="subcellular location">
    <subcellularLocation>
        <location evidence="1">Membrane</location>
        <topology evidence="1">Multi-pass membrane protein</topology>
    </subcellularLocation>
</comment>
<feature type="compositionally biased region" description="Polar residues" evidence="5">
    <location>
        <begin position="434"/>
        <end position="451"/>
    </location>
</feature>
<feature type="compositionally biased region" description="Basic and acidic residues" evidence="5">
    <location>
        <begin position="388"/>
        <end position="398"/>
    </location>
</feature>
<feature type="compositionally biased region" description="Basic and acidic residues" evidence="5">
    <location>
        <begin position="136"/>
        <end position="149"/>
    </location>
</feature>
<dbReference type="GO" id="GO:0005886">
    <property type="term" value="C:plasma membrane"/>
    <property type="evidence" value="ECO:0007669"/>
    <property type="project" value="TreeGrafter"/>
</dbReference>
<feature type="region of interest" description="Disordered" evidence="5">
    <location>
        <begin position="1540"/>
        <end position="1582"/>
    </location>
</feature>
<feature type="region of interest" description="Disordered" evidence="5">
    <location>
        <begin position="607"/>
        <end position="658"/>
    </location>
</feature>
<comment type="caution">
    <text evidence="7">The sequence shown here is derived from an EMBL/GenBank/DDBJ whole genome shotgun (WGS) entry which is preliminary data.</text>
</comment>
<feature type="compositionally biased region" description="Basic and acidic residues" evidence="5">
    <location>
        <begin position="344"/>
        <end position="353"/>
    </location>
</feature>
<feature type="region of interest" description="Disordered" evidence="5">
    <location>
        <begin position="1470"/>
        <end position="1503"/>
    </location>
</feature>
<feature type="transmembrane region" description="Helical" evidence="6">
    <location>
        <begin position="1329"/>
        <end position="1352"/>
    </location>
</feature>
<feature type="transmembrane region" description="Helical" evidence="6">
    <location>
        <begin position="1207"/>
        <end position="1227"/>
    </location>
</feature>
<reference evidence="7" key="2">
    <citation type="submission" date="2023-05" db="EMBL/GenBank/DDBJ databases">
        <authorList>
            <consortium name="Lawrence Berkeley National Laboratory"/>
            <person name="Steindorff A."/>
            <person name="Hensen N."/>
            <person name="Bonometti L."/>
            <person name="Westerberg I."/>
            <person name="Brannstrom I.O."/>
            <person name="Guillou S."/>
            <person name="Cros-Aarteil S."/>
            <person name="Calhoun S."/>
            <person name="Haridas S."/>
            <person name="Kuo A."/>
            <person name="Mondo S."/>
            <person name="Pangilinan J."/>
            <person name="Riley R."/>
            <person name="Labutti K."/>
            <person name="Andreopoulos B."/>
            <person name="Lipzen A."/>
            <person name="Chen C."/>
            <person name="Yanf M."/>
            <person name="Daum C."/>
            <person name="Ng V."/>
            <person name="Clum A."/>
            <person name="Ohm R."/>
            <person name="Martin F."/>
            <person name="Silar P."/>
            <person name="Natvig D."/>
            <person name="Lalanne C."/>
            <person name="Gautier V."/>
            <person name="Ament-Velasquez S.L."/>
            <person name="Kruys A."/>
            <person name="Hutchinson M.I."/>
            <person name="Powell A.J."/>
            <person name="Barry K."/>
            <person name="Miller A.N."/>
            <person name="Grigoriev I.V."/>
            <person name="Debuchy R."/>
            <person name="Gladieux P."/>
            <person name="Thoren M.H."/>
            <person name="Johannesson H."/>
        </authorList>
    </citation>
    <scope>NUCLEOTIDE SEQUENCE</scope>
    <source>
        <strain evidence="7">PSN309</strain>
    </source>
</reference>
<feature type="compositionally biased region" description="Acidic residues" evidence="5">
    <location>
        <begin position="1542"/>
        <end position="1554"/>
    </location>
</feature>
<feature type="transmembrane region" description="Helical" evidence="6">
    <location>
        <begin position="1158"/>
        <end position="1176"/>
    </location>
</feature>
<gene>
    <name evidence="7" type="ORF">QBC35DRAFT_528884</name>
</gene>
<dbReference type="GO" id="GO:0022857">
    <property type="term" value="F:transmembrane transporter activity"/>
    <property type="evidence" value="ECO:0007669"/>
    <property type="project" value="TreeGrafter"/>
</dbReference>
<protein>
    <recommendedName>
        <fullName evidence="9">Polyamine transport protein</fullName>
    </recommendedName>
</protein>
<evidence type="ECO:0000313" key="8">
    <source>
        <dbReference type="Proteomes" id="UP001302126"/>
    </source>
</evidence>
<feature type="transmembrane region" description="Helical" evidence="6">
    <location>
        <begin position="1239"/>
        <end position="1260"/>
    </location>
</feature>
<keyword evidence="2 6" id="KW-0812">Transmembrane</keyword>
<dbReference type="EMBL" id="MU864358">
    <property type="protein sequence ID" value="KAK4191539.1"/>
    <property type="molecule type" value="Genomic_DNA"/>
</dbReference>
<feature type="compositionally biased region" description="Basic residues" evidence="5">
    <location>
        <begin position="1470"/>
        <end position="1484"/>
    </location>
</feature>
<dbReference type="PANTHER" id="PTHR23502:SF76">
    <property type="entry name" value="POLYAMINE TRANSPORT PROTEIN"/>
    <property type="match status" value="1"/>
</dbReference>
<evidence type="ECO:0000256" key="5">
    <source>
        <dbReference type="SAM" id="MobiDB-lite"/>
    </source>
</evidence>
<sequence length="1582" mass="173299">MNANHPPEQRAGSPDAIARIEVPPRPASCCSLAPPSLPDTDEGDRTVPAANPAYQRALQQVTSSHPPWVNDRKLSIIIDVPGPVGSREGSPKSLLPKPSSKIPRSKVTPKASHQTLYPEPQPDTVQSRVKPRYGGRPKEADFSDSHGVRPPEVPAENPEPDQRLFPSVDAFPSFDIEQGPPIWGHRYRKLTGGDVCKEWVDVSGHKHYGHVAAVKVRPAAGIMPTVTTSQEARRGMSKRSPVFEVDIPPFRYPQNTFVVSTLDSVVADSSPFASDINKLNFGAARSRQSDREDFSSEGSHYPEDTVIHDDREQPDRGDIIPFSVETDTTQSLASVITQIGPFDADHAENEGNQHGHSHASHVRPAVHEPHDPEDETFHDTSPKVQPDSGDKTPEDQMSRSKPAKHTSETRKDARARRAETSTSELVAYWESLSEAPSDSVGNDPAQQQTAKSARESNAKISKRSSRVFEPRRATASSANSVPKVSPRTSNTGTILRDLTGPYEPYKTKLTELPAKPTRQGAAAERVPSQELSQTDSARFRSLTRRSRAAASLDAKFKLTVSNMEQLLNEAMILANQAVEQEDHECLDILEGKAEPTPVGFLPSVHESARSMDASTEKDEPLPDLHSGPATKAIAETTPSIHSHRPPKHHRSVPGMHSGNVKAEIPKRVTSLNRLNTVTRVSTPRDRFQESSSAISPTTHVLSSATAHQTGKETADDSVSESGCIFGRPGSKKGRCGSCRRIPLLNPKFSFQRFKVEDIPLNDTQTRVDPKLRPAGKSIEGRVQKSLKFDGANDYDGSMEETLLPETDGAGASEERAYPAPERQFEQDDGDPQHGPETRRINLRGKAHVSLRGFQGFSLARAYKRHPVARDWSTVRKRFVATVACLSTAAVGVLIGIYAGLVPSIQYWIADLEHYAILGNAYFYVGLAIPTFFFWPLPLLHGRKPYILSSLVLAMPLLFPQAIAVSEMRSPYVSTWRWALLSSRAFMGLTLGFASMNFHSILTDLFGASLMSGNPHQEIVDKHDVRRHGGGMGAWLGVWTWCYTGSLGVGFLIGAAIIDSANPSWGFYVSIILIMAILLLNIVCPEVRRSPFRRSVAEVRNGNRGQEVYHGVLLSMEMLRQPGFLVIALYTGWIYAQIVLIIVLLGALTSRSYSLRSPLVGLCVVFVSIGALIAIPFQKANLFSRRRHHQQQSNEDTFDRKFSWTSHLLRRTLFCLVLPAVGIAYTFASAGRPVPVEVPTLLGALIGILSGLAISECNGLIMETFDTSDLQPGMTGRPRGASNKSPKRTNYSSFPRVTAGFAICHTVGYVLAAVATAVGGSAQRKLGQQAATGVVAGILLILTLLLLAVLIRFKDVRIIPASKTLEMEKWEKFRRDSIRRKSEAQQAQPAVPAPQNTMTDAEIWRPNLMGNPSSRMRRMNILELGGMSRWTEIRKKNRLIDETQAHLNRAALESAANALEETTTDLVRRVSSRRSNRSPVLRRFHGGSPGPSAKPSDSPVQRAAKAPMELDTFVIDRPRPVTTSSAPGAVTSLPSGVMGQTLVEDENENIVDESDFISSSDDQKGPPATGYFREEAGHGGLPP</sequence>
<feature type="region of interest" description="Disordered" evidence="5">
    <location>
        <begin position="1"/>
        <end position="52"/>
    </location>
</feature>
<feature type="transmembrane region" description="Helical" evidence="6">
    <location>
        <begin position="945"/>
        <end position="964"/>
    </location>
</feature>
<feature type="transmembrane region" description="Helical" evidence="6">
    <location>
        <begin position="878"/>
        <end position="900"/>
    </location>
</feature>
<feature type="transmembrane region" description="Helical" evidence="6">
    <location>
        <begin position="1063"/>
        <end position="1083"/>
    </location>
</feature>
<feature type="region of interest" description="Disordered" evidence="5">
    <location>
        <begin position="682"/>
        <end position="720"/>
    </location>
</feature>
<feature type="compositionally biased region" description="Basic and acidic residues" evidence="5">
    <location>
        <begin position="812"/>
        <end position="839"/>
    </location>
</feature>
<feature type="compositionally biased region" description="Low complexity" evidence="5">
    <location>
        <begin position="1383"/>
        <end position="1394"/>
    </location>
</feature>
<feature type="compositionally biased region" description="Basic and acidic residues" evidence="5">
    <location>
        <begin position="365"/>
        <end position="381"/>
    </location>
</feature>
<feature type="region of interest" description="Disordered" evidence="5">
    <location>
        <begin position="789"/>
        <end position="840"/>
    </location>
</feature>
<organism evidence="7 8">
    <name type="scientific">Podospora australis</name>
    <dbReference type="NCBI Taxonomy" id="1536484"/>
    <lineage>
        <taxon>Eukaryota</taxon>
        <taxon>Fungi</taxon>
        <taxon>Dikarya</taxon>
        <taxon>Ascomycota</taxon>
        <taxon>Pezizomycotina</taxon>
        <taxon>Sordariomycetes</taxon>
        <taxon>Sordariomycetidae</taxon>
        <taxon>Sordariales</taxon>
        <taxon>Podosporaceae</taxon>
        <taxon>Podospora</taxon>
    </lineage>
</organism>
<feature type="compositionally biased region" description="Polar residues" evidence="5">
    <location>
        <begin position="474"/>
        <end position="493"/>
    </location>
</feature>
<dbReference type="InterPro" id="IPR036259">
    <property type="entry name" value="MFS_trans_sf"/>
</dbReference>
<feature type="compositionally biased region" description="Basic residues" evidence="5">
    <location>
        <begin position="641"/>
        <end position="651"/>
    </location>
</feature>
<feature type="transmembrane region" description="Helical" evidence="6">
    <location>
        <begin position="920"/>
        <end position="938"/>
    </location>
</feature>
<accession>A0AAN6X053</accession>
<evidence type="ECO:0008006" key="9">
    <source>
        <dbReference type="Google" id="ProtNLM"/>
    </source>
</evidence>
<feature type="compositionally biased region" description="Low complexity" evidence="5">
    <location>
        <begin position="91"/>
        <end position="106"/>
    </location>
</feature>
<evidence type="ECO:0000256" key="4">
    <source>
        <dbReference type="ARBA" id="ARBA00023136"/>
    </source>
</evidence>
<dbReference type="SUPFAM" id="SSF103473">
    <property type="entry name" value="MFS general substrate transporter"/>
    <property type="match status" value="1"/>
</dbReference>
<feature type="transmembrane region" description="Helical" evidence="6">
    <location>
        <begin position="1123"/>
        <end position="1146"/>
    </location>
</feature>
<dbReference type="PANTHER" id="PTHR23502">
    <property type="entry name" value="MAJOR FACILITATOR SUPERFAMILY"/>
    <property type="match status" value="1"/>
</dbReference>
<feature type="compositionally biased region" description="Basic and acidic residues" evidence="5">
    <location>
        <begin position="607"/>
        <end position="622"/>
    </location>
</feature>
<feature type="transmembrane region" description="Helical" evidence="6">
    <location>
        <begin position="1031"/>
        <end position="1057"/>
    </location>
</feature>
<evidence type="ECO:0000256" key="2">
    <source>
        <dbReference type="ARBA" id="ARBA00022692"/>
    </source>
</evidence>
<evidence type="ECO:0000256" key="3">
    <source>
        <dbReference type="ARBA" id="ARBA00022989"/>
    </source>
</evidence>
<feature type="compositionally biased region" description="Polar residues" evidence="5">
    <location>
        <begin position="689"/>
        <end position="708"/>
    </location>
</feature>
<evidence type="ECO:0000313" key="7">
    <source>
        <dbReference type="EMBL" id="KAK4191539.1"/>
    </source>
</evidence>
<dbReference type="Proteomes" id="UP001302126">
    <property type="component" value="Unassembled WGS sequence"/>
</dbReference>
<feature type="region of interest" description="Disordered" evidence="5">
    <location>
        <begin position="344"/>
        <end position="539"/>
    </location>
</feature>
<evidence type="ECO:0000256" key="1">
    <source>
        <dbReference type="ARBA" id="ARBA00004141"/>
    </source>
</evidence>
<dbReference type="CDD" id="cd06174">
    <property type="entry name" value="MFS"/>
    <property type="match status" value="1"/>
</dbReference>
<feature type="compositionally biased region" description="Basic and acidic residues" evidence="5">
    <location>
        <begin position="405"/>
        <end position="419"/>
    </location>
</feature>
<keyword evidence="3 6" id="KW-1133">Transmembrane helix</keyword>
<feature type="transmembrane region" description="Helical" evidence="6">
    <location>
        <begin position="1296"/>
        <end position="1317"/>
    </location>
</feature>
<evidence type="ECO:0000256" key="6">
    <source>
        <dbReference type="SAM" id="Phobius"/>
    </source>
</evidence>
<keyword evidence="4 6" id="KW-0472">Membrane</keyword>
<keyword evidence="8" id="KW-1185">Reference proteome</keyword>
<feature type="region of interest" description="Disordered" evidence="5">
    <location>
        <begin position="80"/>
        <end position="162"/>
    </location>
</feature>
<reference evidence="7" key="1">
    <citation type="journal article" date="2023" name="Mol. Phylogenet. Evol.">
        <title>Genome-scale phylogeny and comparative genomics of the fungal order Sordariales.</title>
        <authorList>
            <person name="Hensen N."/>
            <person name="Bonometti L."/>
            <person name="Westerberg I."/>
            <person name="Brannstrom I.O."/>
            <person name="Guillou S."/>
            <person name="Cros-Aarteil S."/>
            <person name="Calhoun S."/>
            <person name="Haridas S."/>
            <person name="Kuo A."/>
            <person name="Mondo S."/>
            <person name="Pangilinan J."/>
            <person name="Riley R."/>
            <person name="LaButti K."/>
            <person name="Andreopoulos B."/>
            <person name="Lipzen A."/>
            <person name="Chen C."/>
            <person name="Yan M."/>
            <person name="Daum C."/>
            <person name="Ng V."/>
            <person name="Clum A."/>
            <person name="Steindorff A."/>
            <person name="Ohm R.A."/>
            <person name="Martin F."/>
            <person name="Silar P."/>
            <person name="Natvig D.O."/>
            <person name="Lalanne C."/>
            <person name="Gautier V."/>
            <person name="Ament-Velasquez S.L."/>
            <person name="Kruys A."/>
            <person name="Hutchinson M.I."/>
            <person name="Powell A.J."/>
            <person name="Barry K."/>
            <person name="Miller A.N."/>
            <person name="Grigoriev I.V."/>
            <person name="Debuchy R."/>
            <person name="Gladieux P."/>
            <person name="Hiltunen Thoren M."/>
            <person name="Johannesson H."/>
        </authorList>
    </citation>
    <scope>NUCLEOTIDE SEQUENCE</scope>
    <source>
        <strain evidence="7">PSN309</strain>
    </source>
</reference>
<feature type="region of interest" description="Disordered" evidence="5">
    <location>
        <begin position="283"/>
        <end position="320"/>
    </location>
</feature>
<name>A0AAN6X053_9PEZI</name>